<feature type="domain" description="Nudix hydrolase" evidence="12">
    <location>
        <begin position="31"/>
        <end position="169"/>
    </location>
</feature>
<dbReference type="KEGG" id="crf:FRC0190_01756"/>
<feature type="active site" evidence="10 11">
    <location>
        <position position="68"/>
    </location>
</feature>
<feature type="binding site" evidence="10">
    <location>
        <position position="118"/>
    </location>
    <ligand>
        <name>Mn(2+)</name>
        <dbReference type="ChEBI" id="CHEBI:29035"/>
    </ligand>
</feature>
<feature type="binding site" evidence="10">
    <location>
        <position position="120"/>
    </location>
    <ligand>
        <name>Mn(2+)</name>
        <dbReference type="ChEBI" id="CHEBI:29035"/>
    </ligand>
</feature>
<keyword evidence="7 10" id="KW-0464">Manganese</keyword>
<feature type="binding site" evidence="10">
    <location>
        <position position="26"/>
    </location>
    <ligand>
        <name>Mn(2+)</name>
        <dbReference type="ChEBI" id="CHEBI:29035"/>
    </ligand>
</feature>
<dbReference type="InterPro" id="IPR000086">
    <property type="entry name" value="NUDIX_hydrolase_dom"/>
</dbReference>
<evidence type="ECO:0000259" key="12">
    <source>
        <dbReference type="PROSITE" id="PS51462"/>
    </source>
</evidence>
<keyword evidence="4 10" id="KW-0963">Cytoplasm</keyword>
<dbReference type="Pfam" id="PF00293">
    <property type="entry name" value="NUDIX"/>
    <property type="match status" value="1"/>
</dbReference>
<comment type="function">
    <text evidence="10">Catalyzes the 1,3-allylic rearrangement of the homoallylic substrate isopentenyl (IPP) to its highly electrophilic allylic isomer, dimethylallyl diphosphate (DMAPP).</text>
</comment>
<dbReference type="InterPro" id="IPR011876">
    <property type="entry name" value="IsopentenylPP_isomerase_typ1"/>
</dbReference>
<accession>A0A6I8MHU7</accession>
<dbReference type="EMBL" id="LR738855">
    <property type="protein sequence ID" value="VZH85818.1"/>
    <property type="molecule type" value="Genomic_DNA"/>
</dbReference>
<evidence type="ECO:0000256" key="11">
    <source>
        <dbReference type="PIRSR" id="PIRSR018427-1"/>
    </source>
</evidence>
<dbReference type="PANTHER" id="PTHR10885:SF0">
    <property type="entry name" value="ISOPENTENYL-DIPHOSPHATE DELTA-ISOMERASE"/>
    <property type="match status" value="1"/>
</dbReference>
<dbReference type="PROSITE" id="PS51462">
    <property type="entry name" value="NUDIX"/>
    <property type="match status" value="1"/>
</dbReference>
<organism evidence="14 15">
    <name type="scientific">Corynebacterium rouxii</name>
    <dbReference type="NCBI Taxonomy" id="2719119"/>
    <lineage>
        <taxon>Bacteria</taxon>
        <taxon>Bacillati</taxon>
        <taxon>Actinomycetota</taxon>
        <taxon>Actinomycetes</taxon>
        <taxon>Mycobacteriales</taxon>
        <taxon>Corynebacteriaceae</taxon>
        <taxon>Corynebacterium</taxon>
    </lineage>
</organism>
<gene>
    <name evidence="10 13" type="primary">idi</name>
    <name evidence="14" type="ORF">FRC0190_01756</name>
    <name evidence="13" type="ORF">P8T80_09150</name>
</gene>
<dbReference type="GO" id="GO:0008299">
    <property type="term" value="P:isoprenoid biosynthetic process"/>
    <property type="evidence" value="ECO:0007669"/>
    <property type="project" value="UniProtKB-UniRule"/>
</dbReference>
<comment type="cofactor">
    <cofactor evidence="10">
        <name>Mn(2+)</name>
        <dbReference type="ChEBI" id="CHEBI:29035"/>
    </cofactor>
    <text evidence="10">Binds 1 Mn(2+) ion per subunit.</text>
</comment>
<evidence type="ECO:0000313" key="13">
    <source>
        <dbReference type="EMBL" id="MDT9411541.1"/>
    </source>
</evidence>
<comment type="pathway">
    <text evidence="1 10">Isoprenoid biosynthesis; dimethylallyl diphosphate biosynthesis; dimethylallyl diphosphate from isopentenyl diphosphate: step 1/1.</text>
</comment>
<dbReference type="AlphaFoldDB" id="A0A6I8MHU7"/>
<feature type="binding site" evidence="10">
    <location>
        <position position="70"/>
    </location>
    <ligand>
        <name>Mn(2+)</name>
        <dbReference type="ChEBI" id="CHEBI:29035"/>
    </ligand>
</feature>
<dbReference type="Gene3D" id="3.90.79.10">
    <property type="entry name" value="Nucleoside Triphosphate Pyrophosphohydrolase"/>
    <property type="match status" value="1"/>
</dbReference>
<dbReference type="UniPathway" id="UPA00059">
    <property type="reaction ID" value="UER00104"/>
</dbReference>
<comment type="similarity">
    <text evidence="2 10">Belongs to the IPP isomerase type 1 family.</text>
</comment>
<evidence type="ECO:0000313" key="14">
    <source>
        <dbReference type="EMBL" id="VZH85818.1"/>
    </source>
</evidence>
<feature type="binding site" evidence="10">
    <location>
        <position position="33"/>
    </location>
    <ligand>
        <name>Mn(2+)</name>
        <dbReference type="ChEBI" id="CHEBI:29035"/>
    </ligand>
</feature>
<evidence type="ECO:0000256" key="8">
    <source>
        <dbReference type="ARBA" id="ARBA00023229"/>
    </source>
</evidence>
<dbReference type="PIRSF" id="PIRSF018427">
    <property type="entry name" value="Isopntndiph_ism"/>
    <property type="match status" value="1"/>
</dbReference>
<dbReference type="InterPro" id="IPR015797">
    <property type="entry name" value="NUDIX_hydrolase-like_dom_sf"/>
</dbReference>
<feature type="active site" evidence="10 11">
    <location>
        <position position="120"/>
    </location>
</feature>
<evidence type="ECO:0000313" key="15">
    <source>
        <dbReference type="Proteomes" id="UP000423525"/>
    </source>
</evidence>
<keyword evidence="16" id="KW-1185">Reference proteome</keyword>
<protein>
    <recommendedName>
        <fullName evidence="3 10">Isopentenyl-diphosphate Delta-isomerase</fullName>
        <shortName evidence="10">IPP isomerase</shortName>
        <ecNumber evidence="3 10">5.3.3.2</ecNumber>
    </recommendedName>
    <alternativeName>
        <fullName evidence="10">IPP:DMAPP isomerase</fullName>
    </alternativeName>
    <alternativeName>
        <fullName evidence="10">Isopentenyl pyrophosphate isomerase</fullName>
    </alternativeName>
</protein>
<reference evidence="14 15" key="1">
    <citation type="submission" date="2019-11" db="EMBL/GenBank/DDBJ databases">
        <authorList>
            <person name="Brisse S."/>
        </authorList>
    </citation>
    <scope>NUCLEOTIDE SEQUENCE [LARGE SCALE GENOMIC DNA]</scope>
    <source>
        <strain evidence="14">FRC0190</strain>
    </source>
</reference>
<comment type="cofactor">
    <cofactor evidence="10">
        <name>Mg(2+)</name>
        <dbReference type="ChEBI" id="CHEBI:18420"/>
    </cofactor>
    <text evidence="10">Binds 1 Mg(2+) ion per subunit. The magnesium ion binds only when substrate is bound.</text>
</comment>
<dbReference type="EC" id="5.3.3.2" evidence="3 10"/>
<dbReference type="GO" id="GO:0004452">
    <property type="term" value="F:isopentenyl-diphosphate delta-isomerase activity"/>
    <property type="evidence" value="ECO:0007669"/>
    <property type="project" value="UniProtKB-UniRule"/>
</dbReference>
<feature type="binding site" evidence="10">
    <location>
        <position position="88"/>
    </location>
    <ligand>
        <name>Mg(2+)</name>
        <dbReference type="ChEBI" id="CHEBI:18420"/>
    </ligand>
</feature>
<dbReference type="GO" id="GO:0046872">
    <property type="term" value="F:metal ion binding"/>
    <property type="evidence" value="ECO:0007669"/>
    <property type="project" value="UniProtKB-KW"/>
</dbReference>
<proteinExistence type="inferred from homology"/>
<dbReference type="HAMAP" id="MF_00202">
    <property type="entry name" value="Idi"/>
    <property type="match status" value="1"/>
</dbReference>
<dbReference type="InterPro" id="IPR056375">
    <property type="entry name" value="Idi_bact"/>
</dbReference>
<dbReference type="NCBIfam" id="TIGR02150">
    <property type="entry name" value="IPP_isom_1"/>
    <property type="match status" value="1"/>
</dbReference>
<dbReference type="GO" id="GO:0050992">
    <property type="term" value="P:dimethylallyl diphosphate biosynthetic process"/>
    <property type="evidence" value="ECO:0007669"/>
    <property type="project" value="UniProtKB-UniRule"/>
</dbReference>
<evidence type="ECO:0000313" key="16">
    <source>
        <dbReference type="Proteomes" id="UP001265983"/>
    </source>
</evidence>
<comment type="catalytic activity">
    <reaction evidence="10">
        <text>isopentenyl diphosphate = dimethylallyl diphosphate</text>
        <dbReference type="Rhea" id="RHEA:23284"/>
        <dbReference type="ChEBI" id="CHEBI:57623"/>
        <dbReference type="ChEBI" id="CHEBI:128769"/>
        <dbReference type="EC" id="5.3.3.2"/>
    </reaction>
</comment>
<dbReference type="NCBIfam" id="NF002995">
    <property type="entry name" value="PRK03759.1"/>
    <property type="match status" value="1"/>
</dbReference>
<evidence type="ECO:0000256" key="6">
    <source>
        <dbReference type="ARBA" id="ARBA00022842"/>
    </source>
</evidence>
<reference evidence="13 16" key="2">
    <citation type="submission" date="2023-03" db="EMBL/GenBank/DDBJ databases">
        <title>Whole genome sequence of the first Corynebacterium rouxii strains isolated in Brazil: a recent member of Corynebacterium diphtheriae complex.</title>
        <authorList>
            <person name="Vieira V."/>
            <person name="Ramos J.N."/>
            <person name="Araujo M.R.B."/>
            <person name="Baio P.V."/>
            <person name="Sant'Anna L.O."/>
            <person name="Veras J.F.C."/>
            <person name="Vieira E.M.D."/>
            <person name="Sousa M.A.B."/>
            <person name="Camargo C.H."/>
            <person name="Sacchi C.T."/>
            <person name="Campos K.R."/>
            <person name="Santos M.B.N."/>
            <person name="Bokermann S."/>
            <person name="Alvim L.B."/>
            <person name="Santos L.S."/>
            <person name="Mattos-Guaraldi A.L."/>
        </authorList>
    </citation>
    <scope>NUCLEOTIDE SEQUENCE [LARGE SCALE GENOMIC DNA]</scope>
    <source>
        <strain evidence="13 16">70862</strain>
    </source>
</reference>
<dbReference type="Proteomes" id="UP000423525">
    <property type="component" value="Chromosome"/>
</dbReference>
<dbReference type="SUPFAM" id="SSF55811">
    <property type="entry name" value="Nudix"/>
    <property type="match status" value="1"/>
</dbReference>
<dbReference type="GO" id="GO:0005737">
    <property type="term" value="C:cytoplasm"/>
    <property type="evidence" value="ECO:0007669"/>
    <property type="project" value="UniProtKB-SubCell"/>
</dbReference>
<keyword evidence="5 10" id="KW-0479">Metal-binding</keyword>
<comment type="subcellular location">
    <subcellularLocation>
        <location evidence="10">Cytoplasm</location>
    </subcellularLocation>
</comment>
<sequence length="183" mass="20347">MKDVELVVLADEFGKPSGTAVKSEVHTTDTPLHFAFSCYVRNNKGELLITRRALSKKTWPGVWTNSACGHLMPGETSEQAVTRRVPHEIGISQDKLVNIACVLPDFSYRAVDSRGIVEWEICPVFTAEVTDDTLMPEAEEVDSLVWVEPSKLIHAVHSAPFAFSPWMVEQLQHEALRTALTTS</sequence>
<evidence type="ECO:0000256" key="3">
    <source>
        <dbReference type="ARBA" id="ARBA00012057"/>
    </source>
</evidence>
<dbReference type="CDD" id="cd02885">
    <property type="entry name" value="NUDIX_IPP_Isomerase"/>
    <property type="match status" value="1"/>
</dbReference>
<evidence type="ECO:0000256" key="1">
    <source>
        <dbReference type="ARBA" id="ARBA00004826"/>
    </source>
</evidence>
<name>A0A6I8MHU7_9CORY</name>
<dbReference type="PANTHER" id="PTHR10885">
    <property type="entry name" value="ISOPENTENYL-DIPHOSPHATE DELTA-ISOMERASE"/>
    <property type="match status" value="1"/>
</dbReference>
<evidence type="ECO:0000256" key="7">
    <source>
        <dbReference type="ARBA" id="ARBA00023211"/>
    </source>
</evidence>
<dbReference type="RefSeq" id="WP_155873652.1">
    <property type="nucleotide sequence ID" value="NZ_CP168248.1"/>
</dbReference>
<evidence type="ECO:0000256" key="5">
    <source>
        <dbReference type="ARBA" id="ARBA00022723"/>
    </source>
</evidence>
<dbReference type="EMBL" id="JARUHM010000011">
    <property type="protein sequence ID" value="MDT9411541.1"/>
    <property type="molecule type" value="Genomic_DNA"/>
</dbReference>
<evidence type="ECO:0000256" key="2">
    <source>
        <dbReference type="ARBA" id="ARBA00007579"/>
    </source>
</evidence>
<keyword evidence="6 10" id="KW-0460">Magnesium</keyword>
<dbReference type="Proteomes" id="UP001265983">
    <property type="component" value="Unassembled WGS sequence"/>
</dbReference>
<keyword evidence="9 10" id="KW-0413">Isomerase</keyword>
<evidence type="ECO:0000256" key="9">
    <source>
        <dbReference type="ARBA" id="ARBA00023235"/>
    </source>
</evidence>
<evidence type="ECO:0000256" key="4">
    <source>
        <dbReference type="ARBA" id="ARBA00022490"/>
    </source>
</evidence>
<keyword evidence="8 10" id="KW-0414">Isoprene biosynthesis</keyword>
<evidence type="ECO:0000256" key="10">
    <source>
        <dbReference type="HAMAP-Rule" id="MF_00202"/>
    </source>
</evidence>